<reference evidence="1" key="3">
    <citation type="submission" date="2023-05" db="EMBL/GenBank/DDBJ databases">
        <authorList>
            <person name="Smith C.H."/>
        </authorList>
    </citation>
    <scope>NUCLEOTIDE SEQUENCE</scope>
    <source>
        <strain evidence="1">CHS0354</strain>
        <tissue evidence="1">Mantle</tissue>
    </source>
</reference>
<dbReference type="AlphaFoldDB" id="A0AAE0S723"/>
<keyword evidence="2" id="KW-1185">Reference proteome</keyword>
<reference evidence="1" key="1">
    <citation type="journal article" date="2021" name="Genome Biol. Evol.">
        <title>A High-Quality Reference Genome for a Parasitic Bivalve with Doubly Uniparental Inheritance (Bivalvia: Unionida).</title>
        <authorList>
            <person name="Smith C.H."/>
        </authorList>
    </citation>
    <scope>NUCLEOTIDE SEQUENCE</scope>
    <source>
        <strain evidence="1">CHS0354</strain>
    </source>
</reference>
<evidence type="ECO:0000313" key="2">
    <source>
        <dbReference type="Proteomes" id="UP001195483"/>
    </source>
</evidence>
<organism evidence="1 2">
    <name type="scientific">Potamilus streckersoni</name>
    <dbReference type="NCBI Taxonomy" id="2493646"/>
    <lineage>
        <taxon>Eukaryota</taxon>
        <taxon>Metazoa</taxon>
        <taxon>Spiralia</taxon>
        <taxon>Lophotrochozoa</taxon>
        <taxon>Mollusca</taxon>
        <taxon>Bivalvia</taxon>
        <taxon>Autobranchia</taxon>
        <taxon>Heteroconchia</taxon>
        <taxon>Palaeoheterodonta</taxon>
        <taxon>Unionida</taxon>
        <taxon>Unionoidea</taxon>
        <taxon>Unionidae</taxon>
        <taxon>Ambleminae</taxon>
        <taxon>Lampsilini</taxon>
        <taxon>Potamilus</taxon>
    </lineage>
</organism>
<name>A0AAE0S723_9BIVA</name>
<proteinExistence type="predicted"/>
<comment type="caution">
    <text evidence="1">The sequence shown here is derived from an EMBL/GenBank/DDBJ whole genome shotgun (WGS) entry which is preliminary data.</text>
</comment>
<feature type="non-terminal residue" evidence="1">
    <location>
        <position position="147"/>
    </location>
</feature>
<sequence length="147" mass="16379">WWPKSKRNRRIRTKIQLWKFEHPMAEASMSIDAPSTMMPVFDPYESIPELAMADKDQKPNGSVAATFNPLRESSMILNLKEEARRARIRVKNKNLRSNSHLANGRPFGPGGAILAHLEAGSVLGSSLEDTMLSDRLFSSPSNSVVST</sequence>
<gene>
    <name evidence="1" type="ORF">CHS0354_001858</name>
</gene>
<dbReference type="Proteomes" id="UP001195483">
    <property type="component" value="Unassembled WGS sequence"/>
</dbReference>
<accession>A0AAE0S723</accession>
<dbReference type="EMBL" id="JAEAOA010000175">
    <property type="protein sequence ID" value="KAK3586473.1"/>
    <property type="molecule type" value="Genomic_DNA"/>
</dbReference>
<protein>
    <submittedName>
        <fullName evidence="1">Uncharacterized protein</fullName>
    </submittedName>
</protein>
<evidence type="ECO:0000313" key="1">
    <source>
        <dbReference type="EMBL" id="KAK3586473.1"/>
    </source>
</evidence>
<reference evidence="1" key="2">
    <citation type="journal article" date="2021" name="Genome Biol. Evol.">
        <title>Developing a high-quality reference genome for a parasitic bivalve with doubly uniparental inheritance (Bivalvia: Unionida).</title>
        <authorList>
            <person name="Smith C.H."/>
        </authorList>
    </citation>
    <scope>NUCLEOTIDE SEQUENCE</scope>
    <source>
        <strain evidence="1">CHS0354</strain>
        <tissue evidence="1">Mantle</tissue>
    </source>
</reference>